<dbReference type="PROSITE" id="PS01162">
    <property type="entry name" value="QOR_ZETA_CRYSTAL"/>
    <property type="match status" value="1"/>
</dbReference>
<organism evidence="7 9">
    <name type="scientific">Pseudomonas palleroniana</name>
    <dbReference type="NCBI Taxonomy" id="191390"/>
    <lineage>
        <taxon>Bacteria</taxon>
        <taxon>Pseudomonadati</taxon>
        <taxon>Pseudomonadota</taxon>
        <taxon>Gammaproteobacteria</taxon>
        <taxon>Pseudomonadales</taxon>
        <taxon>Pseudomonadaceae</taxon>
        <taxon>Pseudomonas</taxon>
    </lineage>
</organism>
<reference evidence="8" key="2">
    <citation type="submission" date="2016-01" db="EMBL/GenBank/DDBJ databases">
        <authorList>
            <person name="Gamez R.M."/>
            <person name="Rodriguez F."/>
            <person name="Bernal J.F."/>
            <person name="Agarwala R."/>
            <person name="Landsman D."/>
            <person name="Marino-Ramirez L."/>
        </authorList>
    </citation>
    <scope>NUCLEOTIDE SEQUENCE [LARGE SCALE GENOMIC DNA]</scope>
    <source>
        <strain evidence="8">Ps006</strain>
    </source>
</reference>
<dbReference type="SUPFAM" id="SSF50129">
    <property type="entry name" value="GroES-like"/>
    <property type="match status" value="1"/>
</dbReference>
<keyword evidence="2" id="KW-0560">Oxidoreductase</keyword>
<dbReference type="AlphaFoldDB" id="A0A1H5NUX1"/>
<dbReference type="OrthoDB" id="9785812at2"/>
<reference evidence="6 10" key="4">
    <citation type="submission" date="2018-03" db="EMBL/GenBank/DDBJ databases">
        <title>Draft genome sequence of the type strain of Pseudomonas palleroniana LMG 23076, isolated from rice in Cameroon.</title>
        <authorList>
            <person name="Tambong J.T."/>
        </authorList>
    </citation>
    <scope>NUCLEOTIDE SEQUENCE [LARGE SCALE GENOMIC DNA]</scope>
    <source>
        <strain evidence="6 10">LMG 23076</strain>
    </source>
</reference>
<reference evidence="4 11" key="5">
    <citation type="submission" date="2019-09" db="EMBL/GenBank/DDBJ databases">
        <title>Draft genome sequences of 48 bacterial type strains from the CCUG.</title>
        <authorList>
            <person name="Tunovic T."/>
            <person name="Pineiro-Iglesias B."/>
            <person name="Unosson C."/>
            <person name="Inganas E."/>
            <person name="Ohlen M."/>
            <person name="Cardew S."/>
            <person name="Jensie-Markopoulos S."/>
            <person name="Salva-Serra F."/>
            <person name="Jaen-Luchoro D."/>
            <person name="Karlsson R."/>
            <person name="Svensson-Stadler L."/>
            <person name="Chun J."/>
            <person name="Moore E."/>
        </authorList>
    </citation>
    <scope>NUCLEOTIDE SEQUENCE [LARGE SCALE GENOMIC DNA]</scope>
    <source>
        <strain evidence="4 11">CCUG 51524</strain>
    </source>
</reference>
<evidence type="ECO:0000313" key="7">
    <source>
        <dbReference type="EMBL" id="SEF05442.1"/>
    </source>
</evidence>
<dbReference type="Proteomes" id="UP000067111">
    <property type="component" value="Unassembled WGS sequence"/>
</dbReference>
<reference evidence="5" key="1">
    <citation type="submission" date="2016-01" db="EMBL/GenBank/DDBJ databases">
        <authorList>
            <person name="McClelland M."/>
            <person name="Jain A."/>
            <person name="Saraogi P."/>
            <person name="Mendelson R."/>
            <person name="Westerman R."/>
            <person name="SanMiguel P."/>
            <person name="Csonka L."/>
        </authorList>
    </citation>
    <scope>NUCLEOTIDE SEQUENCE [LARGE SCALE GENOMIC DNA]</scope>
    <source>
        <strain evidence="5">Ps006</strain>
    </source>
</reference>
<dbReference type="SMART" id="SM00829">
    <property type="entry name" value="PKS_ER"/>
    <property type="match status" value="1"/>
</dbReference>
<dbReference type="CDD" id="cd08241">
    <property type="entry name" value="QOR1"/>
    <property type="match status" value="1"/>
</dbReference>
<dbReference type="EMBL" id="LRMR01000005">
    <property type="protein sequence ID" value="KWU51922.1"/>
    <property type="molecule type" value="Genomic_DNA"/>
</dbReference>
<dbReference type="Gene3D" id="3.90.180.10">
    <property type="entry name" value="Medium-chain alcohol dehydrogenases, catalytic domain"/>
    <property type="match status" value="1"/>
</dbReference>
<evidence type="ECO:0000313" key="9">
    <source>
        <dbReference type="Proteomes" id="UP000199129"/>
    </source>
</evidence>
<dbReference type="GO" id="GO:0035925">
    <property type="term" value="F:mRNA 3'-UTR AU-rich region binding"/>
    <property type="evidence" value="ECO:0007669"/>
    <property type="project" value="TreeGrafter"/>
</dbReference>
<accession>A0A1H5NUX1</accession>
<protein>
    <submittedName>
        <fullName evidence="7">NADPH2:quinone reductase</fullName>
    </submittedName>
    <submittedName>
        <fullName evidence="4 5">Quinone oxidoreductase</fullName>
    </submittedName>
</protein>
<evidence type="ECO:0000313" key="8">
    <source>
        <dbReference type="Proteomes" id="UP000067111"/>
    </source>
</evidence>
<gene>
    <name evidence="5" type="ORF">AWV77_03565</name>
    <name evidence="6" type="ORF">C9383_23280</name>
    <name evidence="4" type="ORF">F7R03_05120</name>
    <name evidence="7" type="ORF">SAMN04490198_4791</name>
</gene>
<keyword evidence="1" id="KW-0521">NADP</keyword>
<reference evidence="7 9" key="3">
    <citation type="submission" date="2016-10" db="EMBL/GenBank/DDBJ databases">
        <authorList>
            <person name="de Groot N.N."/>
        </authorList>
    </citation>
    <scope>NUCLEOTIDE SEQUENCE [LARGE SCALE GENOMIC DNA]</scope>
    <source>
        <strain evidence="7 9">BS3265</strain>
    </source>
</reference>
<dbReference type="InterPro" id="IPR011032">
    <property type="entry name" value="GroES-like_sf"/>
</dbReference>
<dbReference type="InterPro" id="IPR036291">
    <property type="entry name" value="NAD(P)-bd_dom_sf"/>
</dbReference>
<evidence type="ECO:0000256" key="1">
    <source>
        <dbReference type="ARBA" id="ARBA00022857"/>
    </source>
</evidence>
<dbReference type="Pfam" id="PF08240">
    <property type="entry name" value="ADH_N"/>
    <property type="match status" value="1"/>
</dbReference>
<dbReference type="SUPFAM" id="SSF51735">
    <property type="entry name" value="NAD(P)-binding Rossmann-fold domains"/>
    <property type="match status" value="1"/>
</dbReference>
<dbReference type="Proteomes" id="UP000240476">
    <property type="component" value="Unassembled WGS sequence"/>
</dbReference>
<name>A0A1H5NUX1_9PSED</name>
<dbReference type="EMBL" id="FNUA01000002">
    <property type="protein sequence ID" value="SEF05442.1"/>
    <property type="molecule type" value="Genomic_DNA"/>
</dbReference>
<evidence type="ECO:0000259" key="3">
    <source>
        <dbReference type="SMART" id="SM00829"/>
    </source>
</evidence>
<dbReference type="PANTHER" id="PTHR48106:SF13">
    <property type="entry name" value="QUINONE OXIDOREDUCTASE-RELATED"/>
    <property type="match status" value="1"/>
</dbReference>
<evidence type="ECO:0000313" key="4">
    <source>
        <dbReference type="EMBL" id="KAB0568958.1"/>
    </source>
</evidence>
<dbReference type="RefSeq" id="WP_060752911.1">
    <property type="nucleotide sequence ID" value="NZ_FNUA01000002.1"/>
</dbReference>
<evidence type="ECO:0000313" key="10">
    <source>
        <dbReference type="Proteomes" id="UP000240476"/>
    </source>
</evidence>
<accession>A0A0X7K8J7</accession>
<dbReference type="Proteomes" id="UP000199129">
    <property type="component" value="Unassembled WGS sequence"/>
</dbReference>
<dbReference type="InterPro" id="IPR013154">
    <property type="entry name" value="ADH-like_N"/>
</dbReference>
<dbReference type="GO" id="GO:0008270">
    <property type="term" value="F:zinc ion binding"/>
    <property type="evidence" value="ECO:0007669"/>
    <property type="project" value="InterPro"/>
</dbReference>
<evidence type="ECO:0000313" key="6">
    <source>
        <dbReference type="EMBL" id="PTC22399.1"/>
    </source>
</evidence>
<dbReference type="EMBL" id="VZPQ01000002">
    <property type="protein sequence ID" value="KAB0568958.1"/>
    <property type="molecule type" value="Genomic_DNA"/>
</dbReference>
<dbReference type="InterPro" id="IPR013149">
    <property type="entry name" value="ADH-like_C"/>
</dbReference>
<dbReference type="InterPro" id="IPR002364">
    <property type="entry name" value="Quin_OxRdtase/zeta-crystal_CS"/>
</dbReference>
<proteinExistence type="predicted"/>
<evidence type="ECO:0000313" key="5">
    <source>
        <dbReference type="EMBL" id="KWU51922.1"/>
    </source>
</evidence>
<sequence>MKAVRFYKTGGPEVLVYEDVVAPTPGAGEVLIKIEAVGMNFADVMRRRGDEYPEPSPPPFILGAEVAGTVAALGEGVSGIEVGTSVLAVPGAGGYAQYVAVPVLTVIPLPNGFDPVAAAALLAHGLTAAIVLKRAAKILPGETVLIEGAAGGVGSFAIQLAKLYGAGKIIAAASTPEKRAKAESLGADASVDYTAPNWADEVRRLTDGRGVDIVIETAGGNNLNQALNAMAPFGRLIYLGQSSGDAANVDPWRLTVTNHSIIGFYISAYLADAGLLMSTIGELMNYVTEGKVEIQVGHVLPLSEAIEAHRLLENRLTTGKVVLQPWIGA</sequence>
<dbReference type="GO" id="GO:0070402">
    <property type="term" value="F:NADPH binding"/>
    <property type="evidence" value="ECO:0007669"/>
    <property type="project" value="TreeGrafter"/>
</dbReference>
<dbReference type="Proteomes" id="UP000423257">
    <property type="component" value="Unassembled WGS sequence"/>
</dbReference>
<keyword evidence="10" id="KW-1185">Reference proteome</keyword>
<dbReference type="EMBL" id="PYWX01000068">
    <property type="protein sequence ID" value="PTC22399.1"/>
    <property type="molecule type" value="Genomic_DNA"/>
</dbReference>
<dbReference type="Gene3D" id="3.40.50.720">
    <property type="entry name" value="NAD(P)-binding Rossmann-like Domain"/>
    <property type="match status" value="1"/>
</dbReference>
<dbReference type="InterPro" id="IPR020843">
    <property type="entry name" value="ER"/>
</dbReference>
<dbReference type="PANTHER" id="PTHR48106">
    <property type="entry name" value="QUINONE OXIDOREDUCTASE PIG3-RELATED"/>
    <property type="match status" value="1"/>
</dbReference>
<dbReference type="GO" id="GO:0003960">
    <property type="term" value="F:quinone reductase (NADPH) activity"/>
    <property type="evidence" value="ECO:0007669"/>
    <property type="project" value="TreeGrafter"/>
</dbReference>
<evidence type="ECO:0000256" key="2">
    <source>
        <dbReference type="ARBA" id="ARBA00023002"/>
    </source>
</evidence>
<evidence type="ECO:0000313" key="11">
    <source>
        <dbReference type="Proteomes" id="UP000423257"/>
    </source>
</evidence>
<feature type="domain" description="Enoyl reductase (ER)" evidence="3">
    <location>
        <begin position="10"/>
        <end position="323"/>
    </location>
</feature>
<dbReference type="GO" id="GO:0005829">
    <property type="term" value="C:cytosol"/>
    <property type="evidence" value="ECO:0007669"/>
    <property type="project" value="TreeGrafter"/>
</dbReference>
<dbReference type="Pfam" id="PF00107">
    <property type="entry name" value="ADH_zinc_N"/>
    <property type="match status" value="1"/>
</dbReference>